<evidence type="ECO:0000313" key="2">
    <source>
        <dbReference type="Proteomes" id="UP000294194"/>
    </source>
</evidence>
<proteinExistence type="predicted"/>
<evidence type="ECO:0000313" key="1">
    <source>
        <dbReference type="EMBL" id="TBN56811.1"/>
    </source>
</evidence>
<organism evidence="1 2">
    <name type="scientific">Glaciihabitans arcticus</name>
    <dbReference type="NCBI Taxonomy" id="2668039"/>
    <lineage>
        <taxon>Bacteria</taxon>
        <taxon>Bacillati</taxon>
        <taxon>Actinomycetota</taxon>
        <taxon>Actinomycetes</taxon>
        <taxon>Micrococcales</taxon>
        <taxon>Microbacteriaceae</taxon>
        <taxon>Glaciihabitans</taxon>
    </lineage>
</organism>
<dbReference type="Proteomes" id="UP000294194">
    <property type="component" value="Unassembled WGS sequence"/>
</dbReference>
<dbReference type="AlphaFoldDB" id="A0A4Q9GQ38"/>
<gene>
    <name evidence="1" type="ORF">EYE40_05025</name>
</gene>
<dbReference type="InterPro" id="IPR025355">
    <property type="entry name" value="DUF4259"/>
</dbReference>
<dbReference type="Pfam" id="PF14078">
    <property type="entry name" value="DUF4259"/>
    <property type="match status" value="1"/>
</dbReference>
<comment type="caution">
    <text evidence="1">The sequence shown here is derived from an EMBL/GenBank/DDBJ whole genome shotgun (WGS) entry which is preliminary data.</text>
</comment>
<accession>A0A4Q9GQ38</accession>
<protein>
    <submittedName>
        <fullName evidence="1">DUF4259 domain-containing protein</fullName>
    </submittedName>
</protein>
<sequence length="136" mass="14534">MGAWGSGVFENDDASDWVWELEDDTDGRVLIDALSIIVDTPIDEQPEAPDCSNALAAAEVVASARTASSTTHLPTEASVWIQARRDLVTPALLALASGAVERVAIDSELKDLWDEAGDGSWAEVVADLQARLRSSR</sequence>
<dbReference type="RefSeq" id="WP_130980921.1">
    <property type="nucleotide sequence ID" value="NZ_SISG01000001.1"/>
</dbReference>
<dbReference type="EMBL" id="SISG01000001">
    <property type="protein sequence ID" value="TBN56811.1"/>
    <property type="molecule type" value="Genomic_DNA"/>
</dbReference>
<reference evidence="2" key="1">
    <citation type="submission" date="2019-02" db="EMBL/GenBank/DDBJ databases">
        <title>Glaciihabitans arcticus sp. nov., a psychrotolerant bacterium isolated from polar soil.</title>
        <authorList>
            <person name="Dahal R.H."/>
        </authorList>
    </citation>
    <scope>NUCLEOTIDE SEQUENCE [LARGE SCALE GENOMIC DNA]</scope>
    <source>
        <strain evidence="2">RP-3-7</strain>
    </source>
</reference>
<keyword evidence="2" id="KW-1185">Reference proteome</keyword>
<name>A0A4Q9GQ38_9MICO</name>